<dbReference type="EMBL" id="VSWC01000157">
    <property type="protein sequence ID" value="KAA1074864.1"/>
    <property type="molecule type" value="Genomic_DNA"/>
</dbReference>
<dbReference type="AlphaFoldDB" id="A0A5B0MFR7"/>
<evidence type="ECO:0000313" key="2">
    <source>
        <dbReference type="Proteomes" id="UP000324748"/>
    </source>
</evidence>
<comment type="caution">
    <text evidence="1">The sequence shown here is derived from an EMBL/GenBank/DDBJ whole genome shotgun (WGS) entry which is preliminary data.</text>
</comment>
<dbReference type="Proteomes" id="UP000324748">
    <property type="component" value="Unassembled WGS sequence"/>
</dbReference>
<proteinExistence type="predicted"/>
<reference evidence="1 2" key="1">
    <citation type="submission" date="2019-05" db="EMBL/GenBank/DDBJ databases">
        <title>Emergence of the Ug99 lineage of the wheat stem rust pathogen through somatic hybridization.</title>
        <authorList>
            <person name="Li F."/>
            <person name="Upadhyaya N.M."/>
            <person name="Sperschneider J."/>
            <person name="Matny O."/>
            <person name="Nguyen-Phuc H."/>
            <person name="Mago R."/>
            <person name="Raley C."/>
            <person name="Miller M.E."/>
            <person name="Silverstein K.A.T."/>
            <person name="Henningsen E."/>
            <person name="Hirsch C.D."/>
            <person name="Visser B."/>
            <person name="Pretorius Z.A."/>
            <person name="Steffenson B.J."/>
            <person name="Schwessinger B."/>
            <person name="Dodds P.N."/>
            <person name="Figueroa M."/>
        </authorList>
    </citation>
    <scope>NUCLEOTIDE SEQUENCE [LARGE SCALE GENOMIC DNA]</scope>
    <source>
        <strain evidence="1">21-0</strain>
    </source>
</reference>
<evidence type="ECO:0000313" key="1">
    <source>
        <dbReference type="EMBL" id="KAA1074864.1"/>
    </source>
</evidence>
<sequence>MKQPPFANRKLRRQSGHHEIGGLKARQDHLAAISWSVDALLQASPRLMLEGCILL</sequence>
<name>A0A5B0MFR7_PUCGR</name>
<accession>A0A5B0MFR7</accession>
<gene>
    <name evidence="1" type="ORF">PGT21_023379</name>
</gene>
<protein>
    <submittedName>
        <fullName evidence="1">Uncharacterized protein</fullName>
    </submittedName>
</protein>
<organism evidence="1 2">
    <name type="scientific">Puccinia graminis f. sp. tritici</name>
    <dbReference type="NCBI Taxonomy" id="56615"/>
    <lineage>
        <taxon>Eukaryota</taxon>
        <taxon>Fungi</taxon>
        <taxon>Dikarya</taxon>
        <taxon>Basidiomycota</taxon>
        <taxon>Pucciniomycotina</taxon>
        <taxon>Pucciniomycetes</taxon>
        <taxon>Pucciniales</taxon>
        <taxon>Pucciniaceae</taxon>
        <taxon>Puccinia</taxon>
    </lineage>
</organism>
<keyword evidence="2" id="KW-1185">Reference proteome</keyword>